<sequence>MNKYLVLLVLLAFARQANAVCAANASGVIGSCLCNQGYYGSNAENGGSCTQCPAGSTTAAPSIANGGNTNSSVDVSVCNLCQLNYYMTTAAAAANGGTPASGASCSQCTGGSGNTVNQSSAGDASQCNTCKANYYMTAVASGSSAATCSACTNGSGNTGVNSAGNASQCNICKPNYYMSTAASGTSAATCVQCPGNSGNLTGATSAGDASQCNGCLPNFYMTALPATGSAATCSACPQYTFSYFNTQIGFCTCYDPNAQPLTAQNQTCQCYVGYSGTPAQTAGAPSGCLVCLSGWYSPGAGAACIQCPPGASATANQGACVCNDNSTGTIPWSSSTNVCQCQANYYGDFSQALTYGVTGTCTPCPAGSSSAIGAAKQLTDCIGASSVVSSGSTSTTGTSSGSTGSYILTFVSLLLSCYLII</sequence>
<reference evidence="3" key="1">
    <citation type="journal article" date="2006" name="PLoS Biol.">
        <title>Macronuclear genome sequence of the ciliate Tetrahymena thermophila, a model eukaryote.</title>
        <authorList>
            <person name="Eisen J.A."/>
            <person name="Coyne R.S."/>
            <person name="Wu M."/>
            <person name="Wu D."/>
            <person name="Thiagarajan M."/>
            <person name="Wortman J.R."/>
            <person name="Badger J.H."/>
            <person name="Ren Q."/>
            <person name="Amedeo P."/>
            <person name="Jones K.M."/>
            <person name="Tallon L.J."/>
            <person name="Delcher A.L."/>
            <person name="Salzberg S.L."/>
            <person name="Silva J.C."/>
            <person name="Haas B.J."/>
            <person name="Majoros W.H."/>
            <person name="Farzad M."/>
            <person name="Carlton J.M."/>
            <person name="Smith R.K. Jr."/>
            <person name="Garg J."/>
            <person name="Pearlman R.E."/>
            <person name="Karrer K.M."/>
            <person name="Sun L."/>
            <person name="Manning G."/>
            <person name="Elde N.C."/>
            <person name="Turkewitz A.P."/>
            <person name="Asai D.J."/>
            <person name="Wilkes D.E."/>
            <person name="Wang Y."/>
            <person name="Cai H."/>
            <person name="Collins K."/>
            <person name="Stewart B.A."/>
            <person name="Lee S.R."/>
            <person name="Wilamowska K."/>
            <person name="Weinberg Z."/>
            <person name="Ruzzo W.L."/>
            <person name="Wloga D."/>
            <person name="Gaertig J."/>
            <person name="Frankel J."/>
            <person name="Tsao C.-C."/>
            <person name="Gorovsky M.A."/>
            <person name="Keeling P.J."/>
            <person name="Waller R.F."/>
            <person name="Patron N.J."/>
            <person name="Cherry J.M."/>
            <person name="Stover N.A."/>
            <person name="Krieger C.J."/>
            <person name="del Toro C."/>
            <person name="Ryder H.F."/>
            <person name="Williamson S.C."/>
            <person name="Barbeau R.A."/>
            <person name="Hamilton E.P."/>
            <person name="Orias E."/>
        </authorList>
    </citation>
    <scope>NUCLEOTIDE SEQUENCE [LARGE SCALE GENOMIC DNA]</scope>
    <source>
        <strain evidence="3">SB210</strain>
    </source>
</reference>
<dbReference type="InParanoid" id="Q22PF4"/>
<proteinExistence type="predicted"/>
<accession>Q22PF4</accession>
<dbReference type="OMA" id="GAANECT"/>
<keyword evidence="1" id="KW-0732">Signal</keyword>
<protein>
    <submittedName>
        <fullName evidence="2">Immobilization antigen</fullName>
    </submittedName>
</protein>
<name>Q22PF4_TETTS</name>
<evidence type="ECO:0000313" key="3">
    <source>
        <dbReference type="Proteomes" id="UP000009168"/>
    </source>
</evidence>
<dbReference type="AlphaFoldDB" id="Q22PF4"/>
<gene>
    <name evidence="2" type="ORF">TTHERM_00361900</name>
</gene>
<dbReference type="PROSITE" id="PS51257">
    <property type="entry name" value="PROKAR_LIPOPROTEIN"/>
    <property type="match status" value="1"/>
</dbReference>
<dbReference type="RefSeq" id="XP_001007400.1">
    <property type="nucleotide sequence ID" value="XM_001007400.2"/>
</dbReference>
<dbReference type="EMBL" id="GG662855">
    <property type="protein sequence ID" value="EAR87155.1"/>
    <property type="molecule type" value="Genomic_DNA"/>
</dbReference>
<feature type="chain" id="PRO_5004200974" evidence="1">
    <location>
        <begin position="20"/>
        <end position="421"/>
    </location>
</feature>
<keyword evidence="3" id="KW-1185">Reference proteome</keyword>
<organism evidence="2 3">
    <name type="scientific">Tetrahymena thermophila (strain SB210)</name>
    <dbReference type="NCBI Taxonomy" id="312017"/>
    <lineage>
        <taxon>Eukaryota</taxon>
        <taxon>Sar</taxon>
        <taxon>Alveolata</taxon>
        <taxon>Ciliophora</taxon>
        <taxon>Intramacronucleata</taxon>
        <taxon>Oligohymenophorea</taxon>
        <taxon>Hymenostomatida</taxon>
        <taxon>Tetrahymenina</taxon>
        <taxon>Tetrahymenidae</taxon>
        <taxon>Tetrahymena</taxon>
    </lineage>
</organism>
<evidence type="ECO:0000313" key="2">
    <source>
        <dbReference type="EMBL" id="EAR87155.1"/>
    </source>
</evidence>
<dbReference type="KEGG" id="tet:TTHERM_00361900"/>
<dbReference type="HOGENOM" id="CLU_046082_0_0_1"/>
<evidence type="ECO:0000256" key="1">
    <source>
        <dbReference type="SAM" id="SignalP"/>
    </source>
</evidence>
<dbReference type="GeneID" id="7842368"/>
<dbReference type="SMART" id="SM01411">
    <property type="entry name" value="Ephrin_rec_like"/>
    <property type="match status" value="5"/>
</dbReference>
<feature type="signal peptide" evidence="1">
    <location>
        <begin position="1"/>
        <end position="19"/>
    </location>
</feature>
<dbReference type="eggNOG" id="ENOG502T4SK">
    <property type="taxonomic scope" value="Eukaryota"/>
</dbReference>
<dbReference type="Proteomes" id="UP000009168">
    <property type="component" value="Unassembled WGS sequence"/>
</dbReference>